<accession>A0ABP4TAU1</accession>
<dbReference type="Pfam" id="PF00440">
    <property type="entry name" value="TetR_N"/>
    <property type="match status" value="1"/>
</dbReference>
<evidence type="ECO:0000256" key="3">
    <source>
        <dbReference type="ARBA" id="ARBA00023163"/>
    </source>
</evidence>
<dbReference type="Proteomes" id="UP001500280">
    <property type="component" value="Unassembled WGS sequence"/>
</dbReference>
<comment type="caution">
    <text evidence="6">The sequence shown here is derived from an EMBL/GenBank/DDBJ whole genome shotgun (WGS) entry which is preliminary data.</text>
</comment>
<keyword evidence="1" id="KW-0805">Transcription regulation</keyword>
<keyword evidence="7" id="KW-1185">Reference proteome</keyword>
<dbReference type="EMBL" id="BAAANF010000010">
    <property type="protein sequence ID" value="GAA1684620.1"/>
    <property type="molecule type" value="Genomic_DNA"/>
</dbReference>
<dbReference type="PRINTS" id="PR00455">
    <property type="entry name" value="HTHTETR"/>
</dbReference>
<dbReference type="InterPro" id="IPR001647">
    <property type="entry name" value="HTH_TetR"/>
</dbReference>
<keyword evidence="3" id="KW-0804">Transcription</keyword>
<organism evidence="6 7">
    <name type="scientific">Kribbella yunnanensis</name>
    <dbReference type="NCBI Taxonomy" id="190194"/>
    <lineage>
        <taxon>Bacteria</taxon>
        <taxon>Bacillati</taxon>
        <taxon>Actinomycetota</taxon>
        <taxon>Actinomycetes</taxon>
        <taxon>Propionibacteriales</taxon>
        <taxon>Kribbellaceae</taxon>
        <taxon>Kribbella</taxon>
    </lineage>
</organism>
<dbReference type="SUPFAM" id="SSF46689">
    <property type="entry name" value="Homeodomain-like"/>
    <property type="match status" value="1"/>
</dbReference>
<evidence type="ECO:0000259" key="5">
    <source>
        <dbReference type="PROSITE" id="PS50977"/>
    </source>
</evidence>
<sequence>MGDVQHASGSRDTKASIHRAALDLFSAQGYEKTSLREIAEQVGITKASLYYHYSSKQDLLRAIIGTFVDDLRQVMARTDGLDWSPEAERELLGAYLDVLIKHRATGPTLMRDIGAVLAAIDEDLEGLIATSRGFQLWLAGPNPTVPDRLRAAAAIEALSAALSANLSPGEFIDSEIHATLLDAAAALLGRRNA</sequence>
<protein>
    <recommendedName>
        <fullName evidence="5">HTH tetR-type domain-containing protein</fullName>
    </recommendedName>
</protein>
<dbReference type="PANTHER" id="PTHR30055">
    <property type="entry name" value="HTH-TYPE TRANSCRIPTIONAL REGULATOR RUTR"/>
    <property type="match status" value="1"/>
</dbReference>
<proteinExistence type="predicted"/>
<gene>
    <name evidence="6" type="ORF">GCM10009745_31320</name>
</gene>
<dbReference type="PROSITE" id="PS50977">
    <property type="entry name" value="HTH_TETR_2"/>
    <property type="match status" value="1"/>
</dbReference>
<evidence type="ECO:0000256" key="1">
    <source>
        <dbReference type="ARBA" id="ARBA00023015"/>
    </source>
</evidence>
<dbReference type="PANTHER" id="PTHR30055:SF234">
    <property type="entry name" value="HTH-TYPE TRANSCRIPTIONAL REGULATOR BETI"/>
    <property type="match status" value="1"/>
</dbReference>
<reference evidence="7" key="1">
    <citation type="journal article" date="2019" name="Int. J. Syst. Evol. Microbiol.">
        <title>The Global Catalogue of Microorganisms (GCM) 10K type strain sequencing project: providing services to taxonomists for standard genome sequencing and annotation.</title>
        <authorList>
            <consortium name="The Broad Institute Genomics Platform"/>
            <consortium name="The Broad Institute Genome Sequencing Center for Infectious Disease"/>
            <person name="Wu L."/>
            <person name="Ma J."/>
        </authorList>
    </citation>
    <scope>NUCLEOTIDE SEQUENCE [LARGE SCALE GENOMIC DNA]</scope>
    <source>
        <strain evidence="7">JCM 14307</strain>
    </source>
</reference>
<feature type="domain" description="HTH tetR-type" evidence="5">
    <location>
        <begin position="11"/>
        <end position="71"/>
    </location>
</feature>
<evidence type="ECO:0000256" key="2">
    <source>
        <dbReference type="ARBA" id="ARBA00023125"/>
    </source>
</evidence>
<evidence type="ECO:0000256" key="4">
    <source>
        <dbReference type="PROSITE-ProRule" id="PRU00335"/>
    </source>
</evidence>
<evidence type="ECO:0000313" key="6">
    <source>
        <dbReference type="EMBL" id="GAA1684620.1"/>
    </source>
</evidence>
<dbReference type="InterPro" id="IPR050109">
    <property type="entry name" value="HTH-type_TetR-like_transc_reg"/>
</dbReference>
<evidence type="ECO:0000313" key="7">
    <source>
        <dbReference type="Proteomes" id="UP001500280"/>
    </source>
</evidence>
<name>A0ABP4TAU1_9ACTN</name>
<dbReference type="RefSeq" id="WP_344151357.1">
    <property type="nucleotide sequence ID" value="NZ_BAAANF010000010.1"/>
</dbReference>
<feature type="DNA-binding region" description="H-T-H motif" evidence="4">
    <location>
        <begin position="34"/>
        <end position="53"/>
    </location>
</feature>
<keyword evidence="2 4" id="KW-0238">DNA-binding</keyword>
<dbReference type="Gene3D" id="1.10.357.10">
    <property type="entry name" value="Tetracycline Repressor, domain 2"/>
    <property type="match status" value="1"/>
</dbReference>
<dbReference type="InterPro" id="IPR009057">
    <property type="entry name" value="Homeodomain-like_sf"/>
</dbReference>